<name>A0A918XMA2_9ACTN</name>
<dbReference type="AlphaFoldDB" id="A0A918XMA2"/>
<evidence type="ECO:0000313" key="1">
    <source>
        <dbReference type="EMBL" id="GHD37747.1"/>
    </source>
</evidence>
<keyword evidence="2" id="KW-1185">Reference proteome</keyword>
<organism evidence="1 2">
    <name type="scientific">Nocardiopsis kunsanensis</name>
    <dbReference type="NCBI Taxonomy" id="141693"/>
    <lineage>
        <taxon>Bacteria</taxon>
        <taxon>Bacillati</taxon>
        <taxon>Actinomycetota</taxon>
        <taxon>Actinomycetes</taxon>
        <taxon>Streptosporangiales</taxon>
        <taxon>Nocardiopsidaceae</taxon>
        <taxon>Nocardiopsis</taxon>
    </lineage>
</organism>
<evidence type="ECO:0008006" key="3">
    <source>
        <dbReference type="Google" id="ProtNLM"/>
    </source>
</evidence>
<dbReference type="Proteomes" id="UP000654947">
    <property type="component" value="Unassembled WGS sequence"/>
</dbReference>
<accession>A0A918XMA2</accession>
<dbReference type="RefSeq" id="WP_193518760.1">
    <property type="nucleotide sequence ID" value="NZ_BMXL01000057.1"/>
</dbReference>
<evidence type="ECO:0000313" key="2">
    <source>
        <dbReference type="Proteomes" id="UP000654947"/>
    </source>
</evidence>
<reference evidence="1 2" key="1">
    <citation type="journal article" date="2014" name="Int. J. Syst. Evol. Microbiol.">
        <title>Complete genome sequence of Corynebacterium casei LMG S-19264T (=DSM 44701T), isolated from a smear-ripened cheese.</title>
        <authorList>
            <consortium name="US DOE Joint Genome Institute (JGI-PGF)"/>
            <person name="Walter F."/>
            <person name="Albersmeier A."/>
            <person name="Kalinowski J."/>
            <person name="Ruckert C."/>
        </authorList>
    </citation>
    <scope>NUCLEOTIDE SEQUENCE [LARGE SCALE GENOMIC DNA]</scope>
    <source>
        <strain evidence="1 2">KCTC 19473</strain>
    </source>
</reference>
<dbReference type="EMBL" id="BMXL01000057">
    <property type="protein sequence ID" value="GHD37747.1"/>
    <property type="molecule type" value="Genomic_DNA"/>
</dbReference>
<gene>
    <name evidence="1" type="ORF">GCM10007147_45950</name>
</gene>
<protein>
    <recommendedName>
        <fullName evidence="3">Replication protein</fullName>
    </recommendedName>
</protein>
<comment type="caution">
    <text evidence="1">The sequence shown here is derived from an EMBL/GenBank/DDBJ whole genome shotgun (WGS) entry which is preliminary data.</text>
</comment>
<sequence>MIRKKEGVAHYAGVGTCGSIWACPVCSAKIRNTRAEDVSTATANWDREGNTVLMAAFTAPHDLGMALQPLMKAISSGFTYCLSGRPWMRLKERLGIVGQIRALEVTHGEHGWHPHLHVLIYIKGGIDAQGLAELTIHLRERWKTWITRKGYRPPHDLHGVDIQRCYSAEEAGAYIAKTQDGKGVGNEMTRGDLKQGRKGSRTPFEILDDFRWTGDARDLALWGEYERATHKKQAITWSGGLRKLLLPDDQEEKKDEEIAEEEVGGDDVALLEPDTWRAVVRVPGLPAYLLERVERDGIQGLQQALRRNGITEALPVQRKEGQEE</sequence>
<proteinExistence type="predicted"/>